<keyword evidence="13" id="KW-1185">Reference proteome</keyword>
<evidence type="ECO:0000256" key="9">
    <source>
        <dbReference type="ARBA" id="ARBA00048048"/>
    </source>
</evidence>
<dbReference type="Proteomes" id="UP000683925">
    <property type="component" value="Unassembled WGS sequence"/>
</dbReference>
<evidence type="ECO:0000256" key="6">
    <source>
        <dbReference type="ARBA" id="ARBA00023139"/>
    </source>
</evidence>
<comment type="similarity">
    <text evidence="10">Belongs to the DHHC palmitoyltransferase family.</text>
</comment>
<keyword evidence="8 10" id="KW-0012">Acyltransferase</keyword>
<evidence type="ECO:0000313" key="13">
    <source>
        <dbReference type="Proteomes" id="UP000683925"/>
    </source>
</evidence>
<dbReference type="GO" id="GO:0019706">
    <property type="term" value="F:protein-cysteine S-palmitoyltransferase activity"/>
    <property type="evidence" value="ECO:0007669"/>
    <property type="project" value="UniProtKB-EC"/>
</dbReference>
<reference evidence="12" key="1">
    <citation type="submission" date="2021-01" db="EMBL/GenBank/DDBJ databases">
        <authorList>
            <consortium name="Genoscope - CEA"/>
            <person name="William W."/>
        </authorList>
    </citation>
    <scope>NUCLEOTIDE SEQUENCE</scope>
</reference>
<dbReference type="OrthoDB" id="4096362at2759"/>
<dbReference type="Pfam" id="PF01529">
    <property type="entry name" value="DHHC"/>
    <property type="match status" value="1"/>
</dbReference>
<evidence type="ECO:0000256" key="7">
    <source>
        <dbReference type="ARBA" id="ARBA00023288"/>
    </source>
</evidence>
<dbReference type="GO" id="GO:0005783">
    <property type="term" value="C:endoplasmic reticulum"/>
    <property type="evidence" value="ECO:0007669"/>
    <property type="project" value="TreeGrafter"/>
</dbReference>
<evidence type="ECO:0000256" key="2">
    <source>
        <dbReference type="ARBA" id="ARBA00022679"/>
    </source>
</evidence>
<comment type="domain">
    <text evidence="10">The DHHC domain is required for palmitoyltransferase activity.</text>
</comment>
<keyword evidence="3 10" id="KW-0812">Transmembrane</keyword>
<feature type="transmembrane region" description="Helical" evidence="10">
    <location>
        <begin position="67"/>
        <end position="85"/>
    </location>
</feature>
<proteinExistence type="inferred from homology"/>
<dbReference type="PANTHER" id="PTHR22883:SF43">
    <property type="entry name" value="PALMITOYLTRANSFERASE APP"/>
    <property type="match status" value="1"/>
</dbReference>
<dbReference type="InterPro" id="IPR001594">
    <property type="entry name" value="Palmitoyltrfase_DHHC"/>
</dbReference>
<dbReference type="EC" id="2.3.1.225" evidence="10"/>
<organism evidence="12 13">
    <name type="scientific">Paramecium octaurelia</name>
    <dbReference type="NCBI Taxonomy" id="43137"/>
    <lineage>
        <taxon>Eukaryota</taxon>
        <taxon>Sar</taxon>
        <taxon>Alveolata</taxon>
        <taxon>Ciliophora</taxon>
        <taxon>Intramacronucleata</taxon>
        <taxon>Oligohymenophorea</taxon>
        <taxon>Peniculida</taxon>
        <taxon>Parameciidae</taxon>
        <taxon>Paramecium</taxon>
    </lineage>
</organism>
<keyword evidence="4 10" id="KW-1133">Transmembrane helix</keyword>
<comment type="catalytic activity">
    <reaction evidence="9 10">
        <text>L-cysteinyl-[protein] + hexadecanoyl-CoA = S-hexadecanoyl-L-cysteinyl-[protein] + CoA</text>
        <dbReference type="Rhea" id="RHEA:36683"/>
        <dbReference type="Rhea" id="RHEA-COMP:10131"/>
        <dbReference type="Rhea" id="RHEA-COMP:11032"/>
        <dbReference type="ChEBI" id="CHEBI:29950"/>
        <dbReference type="ChEBI" id="CHEBI:57287"/>
        <dbReference type="ChEBI" id="CHEBI:57379"/>
        <dbReference type="ChEBI" id="CHEBI:74151"/>
        <dbReference type="EC" id="2.3.1.225"/>
    </reaction>
</comment>
<dbReference type="PANTHER" id="PTHR22883">
    <property type="entry name" value="ZINC FINGER DHHC DOMAIN CONTAINING PROTEIN"/>
    <property type="match status" value="1"/>
</dbReference>
<dbReference type="GO" id="GO:0006612">
    <property type="term" value="P:protein targeting to membrane"/>
    <property type="evidence" value="ECO:0007669"/>
    <property type="project" value="TreeGrafter"/>
</dbReference>
<protein>
    <recommendedName>
        <fullName evidence="10">Palmitoyltransferase</fullName>
        <ecNumber evidence="10">2.3.1.225</ecNumber>
    </recommendedName>
</protein>
<keyword evidence="5 10" id="KW-0472">Membrane</keyword>
<feature type="domain" description="Palmitoyltransferase DHHC" evidence="11">
    <location>
        <begin position="128"/>
        <end position="242"/>
    </location>
</feature>
<evidence type="ECO:0000259" key="11">
    <source>
        <dbReference type="Pfam" id="PF01529"/>
    </source>
</evidence>
<dbReference type="OMA" id="RLETHTI"/>
<keyword evidence="2 10" id="KW-0808">Transferase</keyword>
<dbReference type="AlphaFoldDB" id="A0A8S1T1B4"/>
<evidence type="ECO:0000256" key="1">
    <source>
        <dbReference type="ARBA" id="ARBA00004127"/>
    </source>
</evidence>
<dbReference type="EMBL" id="CAJJDP010000018">
    <property type="protein sequence ID" value="CAD8146173.1"/>
    <property type="molecule type" value="Genomic_DNA"/>
</dbReference>
<sequence>MNYHQEQLEISIDENSTPIRLKWTGRNKACCGDTIFYTNQSAKFLIVLMLLFLEAILYQMIYMKIQYYELGLSLLSIYLLIATYCTDPGIMPKIFYKHEDDVEKLQIPQSTKKKETQHIIVRLETHTIRLKFCPTCKIYRPSRLSHCGFCNNCVLRFDHHCNWIGTCIGKRNVRSFYFFLLVLNTQLIFEIVKLSIQQSAICIYCIVLIVVLALVTVLTFALFCYHTFLICKNQTTNEHLKHTWTLDSGNPYYKGSLSKNIYNVLFSHIPNRLVYLNKRLFSQHTLKPKEDKEQQQVELTKVNSSTD</sequence>
<accession>A0A8S1T1B4</accession>
<keyword evidence="6" id="KW-0564">Palmitate</keyword>
<dbReference type="GO" id="GO:0005794">
    <property type="term" value="C:Golgi apparatus"/>
    <property type="evidence" value="ECO:0007669"/>
    <property type="project" value="TreeGrafter"/>
</dbReference>
<feature type="transmembrane region" description="Helical" evidence="10">
    <location>
        <begin position="176"/>
        <end position="195"/>
    </location>
</feature>
<name>A0A8S1T1B4_PAROT</name>
<comment type="subcellular location">
    <subcellularLocation>
        <location evidence="1">Endomembrane system</location>
        <topology evidence="1">Multi-pass membrane protein</topology>
    </subcellularLocation>
</comment>
<keyword evidence="7" id="KW-0449">Lipoprotein</keyword>
<evidence type="ECO:0000256" key="3">
    <source>
        <dbReference type="ARBA" id="ARBA00022692"/>
    </source>
</evidence>
<evidence type="ECO:0000256" key="10">
    <source>
        <dbReference type="RuleBase" id="RU079119"/>
    </source>
</evidence>
<evidence type="ECO:0000256" key="8">
    <source>
        <dbReference type="ARBA" id="ARBA00023315"/>
    </source>
</evidence>
<evidence type="ECO:0000313" key="12">
    <source>
        <dbReference type="EMBL" id="CAD8146173.1"/>
    </source>
</evidence>
<dbReference type="PROSITE" id="PS50216">
    <property type="entry name" value="DHHC"/>
    <property type="match status" value="1"/>
</dbReference>
<gene>
    <name evidence="12" type="ORF">POCTA_138.1.T0180165</name>
</gene>
<feature type="transmembrane region" description="Helical" evidence="10">
    <location>
        <begin position="44"/>
        <end position="61"/>
    </location>
</feature>
<feature type="transmembrane region" description="Helical" evidence="10">
    <location>
        <begin position="201"/>
        <end position="225"/>
    </location>
</feature>
<evidence type="ECO:0000256" key="5">
    <source>
        <dbReference type="ARBA" id="ARBA00023136"/>
    </source>
</evidence>
<dbReference type="InterPro" id="IPR039859">
    <property type="entry name" value="PFA4/ZDH16/20/ERF2-like"/>
</dbReference>
<evidence type="ECO:0000256" key="4">
    <source>
        <dbReference type="ARBA" id="ARBA00022989"/>
    </source>
</evidence>
<comment type="caution">
    <text evidence="12">The sequence shown here is derived from an EMBL/GenBank/DDBJ whole genome shotgun (WGS) entry which is preliminary data.</text>
</comment>